<accession>A0A510WWW7</accession>
<dbReference type="RefSeq" id="WP_057827050.1">
    <property type="nucleotide sequence ID" value="NZ_BAAACL010000016.1"/>
</dbReference>
<sequence length="245" mass="28945">MFLDANDIIDSEKLLDVWKKVKPDTDLLFSDVTALKEDQIISGVTKKQKKNLADIGEHRIQIGVNFTIYFRKLLTDNELSFDTNLRVGEDMYFNLQCIEAAKNIILTNKKYYYLQEAHSVYLFKKENLDNELYFRKVTDEFFNNQNDNQVTIVNQRMAAKGIIFLVYRYFVPGIFEKQFTVYEASKKLKAISQSDKYEKYISLGNLDKYFSGRKKLVRKLLSKHQYWLTIVAGMIMNKLKPEKRY</sequence>
<dbReference type="EMBL" id="BJUI01000024">
    <property type="protein sequence ID" value="GEK42475.1"/>
    <property type="molecule type" value="Genomic_DNA"/>
</dbReference>
<evidence type="ECO:0000313" key="2">
    <source>
        <dbReference type="Proteomes" id="UP000321722"/>
    </source>
</evidence>
<dbReference type="SUPFAM" id="SSF53448">
    <property type="entry name" value="Nucleotide-diphospho-sugar transferases"/>
    <property type="match status" value="1"/>
</dbReference>
<dbReference type="AlphaFoldDB" id="A0A510WWW7"/>
<organism evidence="1 2">
    <name type="scientific">Ligilactobacillus aviarius</name>
    <dbReference type="NCBI Taxonomy" id="1606"/>
    <lineage>
        <taxon>Bacteria</taxon>
        <taxon>Bacillati</taxon>
        <taxon>Bacillota</taxon>
        <taxon>Bacilli</taxon>
        <taxon>Lactobacillales</taxon>
        <taxon>Lactobacillaceae</taxon>
        <taxon>Ligilactobacillus</taxon>
    </lineage>
</organism>
<proteinExistence type="predicted"/>
<dbReference type="InterPro" id="IPR029044">
    <property type="entry name" value="Nucleotide-diphossugar_trans"/>
</dbReference>
<protein>
    <submittedName>
        <fullName evidence="1">Uncharacterized protein</fullName>
    </submittedName>
</protein>
<name>A0A510WWW7_9LACO</name>
<evidence type="ECO:0000313" key="1">
    <source>
        <dbReference type="EMBL" id="GEK42475.1"/>
    </source>
</evidence>
<comment type="caution">
    <text evidence="1">The sequence shown here is derived from an EMBL/GenBank/DDBJ whole genome shotgun (WGS) entry which is preliminary data.</text>
</comment>
<keyword evidence="2" id="KW-1185">Reference proteome</keyword>
<dbReference type="Gene3D" id="3.90.550.10">
    <property type="entry name" value="Spore Coat Polysaccharide Biosynthesis Protein SpsA, Chain A"/>
    <property type="match status" value="1"/>
</dbReference>
<gene>
    <name evidence="1" type="ORF">LAV01_13070</name>
</gene>
<dbReference type="Proteomes" id="UP000321722">
    <property type="component" value="Unassembled WGS sequence"/>
</dbReference>
<reference evidence="1 2" key="1">
    <citation type="submission" date="2019-07" db="EMBL/GenBank/DDBJ databases">
        <title>Whole genome shotgun sequence of Lactobacillus aviarius subsp. aviarius NBRC 102162.</title>
        <authorList>
            <person name="Hosoyama A."/>
            <person name="Uohara A."/>
            <person name="Ohji S."/>
            <person name="Ichikawa N."/>
        </authorList>
    </citation>
    <scope>NUCLEOTIDE SEQUENCE [LARGE SCALE GENOMIC DNA]</scope>
    <source>
        <strain evidence="1 2">NBRC 102162</strain>
    </source>
</reference>